<evidence type="ECO:0000259" key="3">
    <source>
        <dbReference type="SMART" id="SM00903"/>
    </source>
</evidence>
<dbReference type="InterPro" id="IPR002563">
    <property type="entry name" value="Flavin_Rdtase-like_dom"/>
</dbReference>
<dbReference type="InterPro" id="IPR012349">
    <property type="entry name" value="Split_barrel_FMN-bd"/>
</dbReference>
<keyword evidence="5" id="KW-1185">Reference proteome</keyword>
<evidence type="ECO:0000256" key="2">
    <source>
        <dbReference type="ARBA" id="ARBA00023002"/>
    </source>
</evidence>
<proteinExistence type="inferred from homology"/>
<dbReference type="InterPro" id="IPR050268">
    <property type="entry name" value="NADH-dep_flavin_reductase"/>
</dbReference>
<reference evidence="4 5" key="1">
    <citation type="journal article" date="2014" name="Int. J. Syst. Evol. Microbiol.">
        <title>Brachybacterium ginsengisoli sp. nov., isolated from soil of a ginseng field.</title>
        <authorList>
            <person name="Hoang V.A."/>
            <person name="Kim Y.J."/>
            <person name="Nguyen N.L."/>
            <person name="Yang D.C."/>
        </authorList>
    </citation>
    <scope>NUCLEOTIDE SEQUENCE [LARGE SCALE GENOMIC DNA]</scope>
    <source>
        <strain evidence="4 5">DCY80</strain>
    </source>
</reference>
<dbReference type="SMART" id="SM00903">
    <property type="entry name" value="Flavin_Reduct"/>
    <property type="match status" value="1"/>
</dbReference>
<dbReference type="Proteomes" id="UP000217889">
    <property type="component" value="Chromosome"/>
</dbReference>
<dbReference type="RefSeq" id="WP_096798731.1">
    <property type="nucleotide sequence ID" value="NZ_CP023564.1"/>
</dbReference>
<organism evidence="4 5">
    <name type="scientific">Brachybacterium ginsengisoli</name>
    <dbReference type="NCBI Taxonomy" id="1331682"/>
    <lineage>
        <taxon>Bacteria</taxon>
        <taxon>Bacillati</taxon>
        <taxon>Actinomycetota</taxon>
        <taxon>Actinomycetes</taxon>
        <taxon>Micrococcales</taxon>
        <taxon>Dermabacteraceae</taxon>
        <taxon>Brachybacterium</taxon>
    </lineage>
</organism>
<dbReference type="GO" id="GO:0010181">
    <property type="term" value="F:FMN binding"/>
    <property type="evidence" value="ECO:0007669"/>
    <property type="project" value="InterPro"/>
</dbReference>
<dbReference type="AlphaFoldDB" id="A0A291GVU6"/>
<dbReference type="SUPFAM" id="SSF50475">
    <property type="entry name" value="FMN-binding split barrel"/>
    <property type="match status" value="1"/>
</dbReference>
<evidence type="ECO:0000313" key="4">
    <source>
        <dbReference type="EMBL" id="ATG54262.1"/>
    </source>
</evidence>
<dbReference type="OrthoDB" id="9792858at2"/>
<dbReference type="Gene3D" id="2.30.110.10">
    <property type="entry name" value="Electron Transport, Fmn-binding Protein, Chain A"/>
    <property type="match status" value="1"/>
</dbReference>
<comment type="similarity">
    <text evidence="1">Belongs to the non-flavoprotein flavin reductase family.</text>
</comment>
<protein>
    <submittedName>
        <fullName evidence="4">Oxidoreductase</fullName>
    </submittedName>
</protein>
<evidence type="ECO:0000313" key="5">
    <source>
        <dbReference type="Proteomes" id="UP000217889"/>
    </source>
</evidence>
<feature type="domain" description="Flavin reductase like" evidence="3">
    <location>
        <begin position="11"/>
        <end position="156"/>
    </location>
</feature>
<evidence type="ECO:0000256" key="1">
    <source>
        <dbReference type="ARBA" id="ARBA00008898"/>
    </source>
</evidence>
<sequence>MLTDTALREAFSHFPQGLVLVAAEVDGVRHGLVASTFTVGVSLDPPLVSLAVQHSSRTWPLLQEHGHLGVTVLGSVQQPVTRQLASSDRARRFDGIDVTIDPHGALIVQDAPAWMTVRVHDQMRAGDHDLVLLEVLSIDSSPESEAMVFHRSRFRTLAQEQLHV</sequence>
<keyword evidence="2" id="KW-0560">Oxidoreductase</keyword>
<dbReference type="PANTHER" id="PTHR30466:SF11">
    <property type="entry name" value="FLAVIN-DEPENDENT MONOOXYGENASE, REDUCTASE SUBUNIT HSAB"/>
    <property type="match status" value="1"/>
</dbReference>
<accession>A0A291GVU6</accession>
<name>A0A291GVU6_9MICO</name>
<dbReference type="GO" id="GO:0042602">
    <property type="term" value="F:riboflavin reductase (NADPH) activity"/>
    <property type="evidence" value="ECO:0007669"/>
    <property type="project" value="TreeGrafter"/>
</dbReference>
<dbReference type="EMBL" id="CP023564">
    <property type="protein sequence ID" value="ATG54262.1"/>
    <property type="molecule type" value="Genomic_DNA"/>
</dbReference>
<dbReference type="KEGG" id="bgg:CFK41_05345"/>
<gene>
    <name evidence="4" type="ORF">CFK41_05345</name>
</gene>
<dbReference type="Pfam" id="PF01613">
    <property type="entry name" value="Flavin_Reduct"/>
    <property type="match status" value="1"/>
</dbReference>
<dbReference type="PANTHER" id="PTHR30466">
    <property type="entry name" value="FLAVIN REDUCTASE"/>
    <property type="match status" value="1"/>
</dbReference>